<dbReference type="Gene3D" id="3.40.50.850">
    <property type="entry name" value="Isochorismatase-like"/>
    <property type="match status" value="1"/>
</dbReference>
<dbReference type="InterPro" id="IPR036380">
    <property type="entry name" value="Isochorismatase-like_sf"/>
</dbReference>
<dbReference type="InterPro" id="IPR050272">
    <property type="entry name" value="Isochorismatase-like_hydrls"/>
</dbReference>
<accession>A0A5B0DWK4</accession>
<keyword evidence="1" id="KW-0378">Hydrolase</keyword>
<comment type="caution">
    <text evidence="3">The sequence shown here is derived from an EMBL/GenBank/DDBJ whole genome shotgun (WGS) entry which is preliminary data.</text>
</comment>
<proteinExistence type="predicted"/>
<dbReference type="AlphaFoldDB" id="A0A5B0DWK4"/>
<protein>
    <submittedName>
        <fullName evidence="3">Isochorismatase family protein</fullName>
    </submittedName>
</protein>
<dbReference type="GO" id="GO:0016787">
    <property type="term" value="F:hydrolase activity"/>
    <property type="evidence" value="ECO:0007669"/>
    <property type="project" value="UniProtKB-KW"/>
</dbReference>
<dbReference type="RefSeq" id="WP_149300189.1">
    <property type="nucleotide sequence ID" value="NZ_VTWH01000002.1"/>
</dbReference>
<name>A0A5B0DWK4_9HYPH</name>
<evidence type="ECO:0000259" key="2">
    <source>
        <dbReference type="Pfam" id="PF00857"/>
    </source>
</evidence>
<dbReference type="OrthoDB" id="7500697at2"/>
<dbReference type="SUPFAM" id="SSF52499">
    <property type="entry name" value="Isochorismatase-like hydrolases"/>
    <property type="match status" value="1"/>
</dbReference>
<dbReference type="InterPro" id="IPR000868">
    <property type="entry name" value="Isochorismatase-like_dom"/>
</dbReference>
<feature type="domain" description="Isochorismatase-like" evidence="2">
    <location>
        <begin position="26"/>
        <end position="200"/>
    </location>
</feature>
<dbReference type="EMBL" id="VTWH01000002">
    <property type="protein sequence ID" value="KAA0970876.1"/>
    <property type="molecule type" value="Genomic_DNA"/>
</dbReference>
<reference evidence="3 4" key="1">
    <citation type="submission" date="2019-08" db="EMBL/GenBank/DDBJ databases">
        <title>Aureimonas fodiniaquatilis sp. nov., isolated from a coal mine wastewater.</title>
        <authorList>
            <person name="Kim W."/>
        </authorList>
    </citation>
    <scope>NUCLEOTIDE SEQUENCE [LARGE SCALE GENOMIC DNA]</scope>
    <source>
        <strain evidence="3 4">CAU 1482</strain>
    </source>
</reference>
<evidence type="ECO:0000256" key="1">
    <source>
        <dbReference type="ARBA" id="ARBA00022801"/>
    </source>
</evidence>
<evidence type="ECO:0000313" key="3">
    <source>
        <dbReference type="EMBL" id="KAA0970876.1"/>
    </source>
</evidence>
<dbReference type="Proteomes" id="UP000324738">
    <property type="component" value="Unassembled WGS sequence"/>
</dbReference>
<evidence type="ECO:0000313" key="4">
    <source>
        <dbReference type="Proteomes" id="UP000324738"/>
    </source>
</evidence>
<organism evidence="3 4">
    <name type="scientific">Aureimonas fodinaquatilis</name>
    <dbReference type="NCBI Taxonomy" id="2565783"/>
    <lineage>
        <taxon>Bacteria</taxon>
        <taxon>Pseudomonadati</taxon>
        <taxon>Pseudomonadota</taxon>
        <taxon>Alphaproteobacteria</taxon>
        <taxon>Hyphomicrobiales</taxon>
        <taxon>Aurantimonadaceae</taxon>
        <taxon>Aureimonas</taxon>
    </lineage>
</organism>
<dbReference type="PANTHER" id="PTHR43540">
    <property type="entry name" value="PEROXYUREIDOACRYLATE/UREIDOACRYLATE AMIDOHYDROLASE-RELATED"/>
    <property type="match status" value="1"/>
</dbReference>
<dbReference type="PANTHER" id="PTHR43540:SF1">
    <property type="entry name" value="ISOCHORISMATASE HYDROLASE"/>
    <property type="match status" value="1"/>
</dbReference>
<keyword evidence="4" id="KW-1185">Reference proteome</keyword>
<dbReference type="Pfam" id="PF00857">
    <property type="entry name" value="Isochorismatase"/>
    <property type="match status" value="1"/>
</dbReference>
<sequence>MSFALGSADLQRKGFAGRSGVGARPALIVIDFTRAFTDPQHRLGSDAQREIAATNDVIAQFRSKGLPVIFTAIEYGTAAQAAASNWRLKIEGIVSLYSGSPDTVQDDRLAREPTDPIINKQFASAFFRTDLEELLNSLAVDTVVLAGCSTSGCVRATAVDACQLGFKTIVCREAVADRDRTAHEQALVDIDLKYGDVLSGKEVADSLKTK</sequence>
<gene>
    <name evidence="3" type="ORF">FPY71_10430</name>
</gene>